<gene>
    <name evidence="1" type="ORF">RirG_061360</name>
</gene>
<organism evidence="1 2">
    <name type="scientific">Rhizophagus irregularis (strain DAOM 197198w)</name>
    <name type="common">Glomus intraradices</name>
    <dbReference type="NCBI Taxonomy" id="1432141"/>
    <lineage>
        <taxon>Eukaryota</taxon>
        <taxon>Fungi</taxon>
        <taxon>Fungi incertae sedis</taxon>
        <taxon>Mucoromycota</taxon>
        <taxon>Glomeromycotina</taxon>
        <taxon>Glomeromycetes</taxon>
        <taxon>Glomerales</taxon>
        <taxon>Glomeraceae</taxon>
        <taxon>Rhizophagus</taxon>
    </lineage>
</organism>
<keyword evidence="2" id="KW-1185">Reference proteome</keyword>
<comment type="caution">
    <text evidence="1">The sequence shown here is derived from an EMBL/GenBank/DDBJ whole genome shotgun (WGS) entry which is preliminary data.</text>
</comment>
<reference evidence="1 2" key="1">
    <citation type="submission" date="2014-02" db="EMBL/GenBank/DDBJ databases">
        <title>Single nucleus genome sequencing reveals high similarity among nuclei of an endomycorrhizal fungus.</title>
        <authorList>
            <person name="Lin K."/>
            <person name="Geurts R."/>
            <person name="Zhang Z."/>
            <person name="Limpens E."/>
            <person name="Saunders D.G."/>
            <person name="Mu D."/>
            <person name="Pang E."/>
            <person name="Cao H."/>
            <person name="Cha H."/>
            <person name="Lin T."/>
            <person name="Zhou Q."/>
            <person name="Shang Y."/>
            <person name="Li Y."/>
            <person name="Ivanov S."/>
            <person name="Sharma T."/>
            <person name="Velzen R.V."/>
            <person name="Ruijter N.D."/>
            <person name="Aanen D.K."/>
            <person name="Win J."/>
            <person name="Kamoun S."/>
            <person name="Bisseling T."/>
            <person name="Huang S."/>
        </authorList>
    </citation>
    <scope>NUCLEOTIDE SEQUENCE [LARGE SCALE GENOMIC DNA]</scope>
    <source>
        <strain evidence="2">DAOM197198w</strain>
    </source>
</reference>
<protein>
    <submittedName>
        <fullName evidence="1">Uncharacterized protein</fullName>
    </submittedName>
</protein>
<evidence type="ECO:0000313" key="1">
    <source>
        <dbReference type="EMBL" id="EXX73315.1"/>
    </source>
</evidence>
<proteinExistence type="predicted"/>
<accession>A0A015K0Z7</accession>
<dbReference type="OrthoDB" id="2405666at2759"/>
<name>A0A015K0Z7_RHIIW</name>
<dbReference type="EMBL" id="JEMT01014750">
    <property type="protein sequence ID" value="EXX73315.1"/>
    <property type="molecule type" value="Genomic_DNA"/>
</dbReference>
<dbReference type="AlphaFoldDB" id="A0A015K0Z7"/>
<dbReference type="Proteomes" id="UP000022910">
    <property type="component" value="Unassembled WGS sequence"/>
</dbReference>
<sequence>MDFEGFECVKINYFNWFQKNELEYYEDLSYDYAIKGDRKKVQECLNKIKELFYECEWENIINDVTNKLHNNKFYEIKGDYRIYGRKRKKIIFGKEKIFKQQIKDGYGLNKQNKKWKNDN</sequence>
<evidence type="ECO:0000313" key="2">
    <source>
        <dbReference type="Proteomes" id="UP000022910"/>
    </source>
</evidence>
<dbReference type="HOGENOM" id="CLU_2062687_0_0_1"/>